<proteinExistence type="predicted"/>
<feature type="non-terminal residue" evidence="2">
    <location>
        <position position="1"/>
    </location>
</feature>
<evidence type="ECO:0000256" key="1">
    <source>
        <dbReference type="SAM" id="Phobius"/>
    </source>
</evidence>
<evidence type="ECO:0000313" key="2">
    <source>
        <dbReference type="EMBL" id="KKL95705.1"/>
    </source>
</evidence>
<protein>
    <submittedName>
        <fullName evidence="2">Uncharacterized protein</fullName>
    </submittedName>
</protein>
<name>A0A0F9IPM3_9ZZZZ</name>
<gene>
    <name evidence="2" type="ORF">LCGC14_1851880</name>
</gene>
<keyword evidence="1" id="KW-0472">Membrane</keyword>
<dbReference type="EMBL" id="LAZR01018612">
    <property type="protein sequence ID" value="KKL95705.1"/>
    <property type="molecule type" value="Genomic_DNA"/>
</dbReference>
<accession>A0A0F9IPM3</accession>
<feature type="transmembrane region" description="Helical" evidence="1">
    <location>
        <begin position="32"/>
        <end position="51"/>
    </location>
</feature>
<keyword evidence="1" id="KW-1133">Transmembrane helix</keyword>
<keyword evidence="1" id="KW-0812">Transmembrane</keyword>
<dbReference type="AlphaFoldDB" id="A0A0F9IPM3"/>
<reference evidence="2" key="1">
    <citation type="journal article" date="2015" name="Nature">
        <title>Complex archaea that bridge the gap between prokaryotes and eukaryotes.</title>
        <authorList>
            <person name="Spang A."/>
            <person name="Saw J.H."/>
            <person name="Jorgensen S.L."/>
            <person name="Zaremba-Niedzwiedzka K."/>
            <person name="Martijn J."/>
            <person name="Lind A.E."/>
            <person name="van Eijk R."/>
            <person name="Schleper C."/>
            <person name="Guy L."/>
            <person name="Ettema T.J."/>
        </authorList>
    </citation>
    <scope>NUCLEOTIDE SEQUENCE</scope>
</reference>
<comment type="caution">
    <text evidence="2">The sequence shown here is derived from an EMBL/GenBank/DDBJ whole genome shotgun (WGS) entry which is preliminary data.</text>
</comment>
<sequence length="85" mass="9613">SFSGVSALISIIKHFNVKKGFRQFFRINSKKIIHLGISLIFIGFLTGKLLITDIILISGFFLLLIGIIPSILMVFFRKKRSINSD</sequence>
<organism evidence="2">
    <name type="scientific">marine sediment metagenome</name>
    <dbReference type="NCBI Taxonomy" id="412755"/>
    <lineage>
        <taxon>unclassified sequences</taxon>
        <taxon>metagenomes</taxon>
        <taxon>ecological metagenomes</taxon>
    </lineage>
</organism>
<feature type="transmembrane region" description="Helical" evidence="1">
    <location>
        <begin position="57"/>
        <end position="76"/>
    </location>
</feature>